<evidence type="ECO:0000313" key="6">
    <source>
        <dbReference type="EMBL" id="QPI48546.1"/>
    </source>
</evidence>
<comment type="subcellular location">
    <subcellularLocation>
        <location evidence="1">Periplasm</location>
    </subcellularLocation>
</comment>
<dbReference type="RefSeq" id="WP_206088161.1">
    <property type="nucleotide sequence ID" value="NZ_CP065053.1"/>
</dbReference>
<dbReference type="Gene3D" id="2.30.30.760">
    <property type="match status" value="1"/>
</dbReference>
<evidence type="ECO:0000259" key="5">
    <source>
        <dbReference type="SMART" id="SM00858"/>
    </source>
</evidence>
<dbReference type="EMBL" id="CP065053">
    <property type="protein sequence ID" value="QPI48546.1"/>
    <property type="molecule type" value="Genomic_DNA"/>
</dbReference>
<dbReference type="Pfam" id="PF13144">
    <property type="entry name" value="ChapFlgA"/>
    <property type="match status" value="1"/>
</dbReference>
<dbReference type="Proteomes" id="UP000662888">
    <property type="component" value="Chromosome"/>
</dbReference>
<organism evidence="6 7">
    <name type="scientific">Massilia antarctica</name>
    <dbReference type="NCBI Taxonomy" id="2765360"/>
    <lineage>
        <taxon>Bacteria</taxon>
        <taxon>Pseudomonadati</taxon>
        <taxon>Pseudomonadota</taxon>
        <taxon>Betaproteobacteria</taxon>
        <taxon>Burkholderiales</taxon>
        <taxon>Oxalobacteraceae</taxon>
        <taxon>Telluria group</taxon>
        <taxon>Massilia</taxon>
    </lineage>
</organism>
<dbReference type="InterPro" id="IPR013974">
    <property type="entry name" value="SAF"/>
</dbReference>
<gene>
    <name evidence="6" type="primary">flgA</name>
    <name evidence="6" type="ORF">IV454_23895</name>
</gene>
<keyword evidence="6" id="KW-0969">Cilium</keyword>
<protein>
    <submittedName>
        <fullName evidence="6">Flagellar basal body P-ring formation protein FlgA</fullName>
    </submittedName>
</protein>
<keyword evidence="2 4" id="KW-0732">Signal</keyword>
<name>A0AA48WAS7_9BURK</name>
<dbReference type="PANTHER" id="PTHR36307:SF1">
    <property type="entry name" value="FLAGELLA BASAL BODY P-RING FORMATION PROTEIN FLGA"/>
    <property type="match status" value="1"/>
</dbReference>
<evidence type="ECO:0000313" key="7">
    <source>
        <dbReference type="Proteomes" id="UP000662888"/>
    </source>
</evidence>
<dbReference type="PANTHER" id="PTHR36307">
    <property type="entry name" value="FLAGELLA BASAL BODY P-RING FORMATION PROTEIN FLGA"/>
    <property type="match status" value="1"/>
</dbReference>
<feature type="domain" description="SAF" evidence="5">
    <location>
        <begin position="201"/>
        <end position="263"/>
    </location>
</feature>
<dbReference type="SMART" id="SM00858">
    <property type="entry name" value="SAF"/>
    <property type="match status" value="1"/>
</dbReference>
<accession>A0AA48WAS7</accession>
<dbReference type="NCBIfam" id="TIGR03170">
    <property type="entry name" value="flgA_cterm"/>
    <property type="match status" value="1"/>
</dbReference>
<keyword evidence="6" id="KW-0966">Cell projection</keyword>
<dbReference type="InterPro" id="IPR039246">
    <property type="entry name" value="Flagellar_FlgA"/>
</dbReference>
<dbReference type="CDD" id="cd11614">
    <property type="entry name" value="SAF_CpaB_FlgA_like"/>
    <property type="match status" value="1"/>
</dbReference>
<keyword evidence="7" id="KW-1185">Reference proteome</keyword>
<dbReference type="InterPro" id="IPR017585">
    <property type="entry name" value="SAF_FlgA"/>
</dbReference>
<reference evidence="6 7" key="1">
    <citation type="submission" date="2020-11" db="EMBL/GenBank/DDBJ databases">
        <authorList>
            <person name="Sun Q."/>
        </authorList>
    </citation>
    <scope>NUCLEOTIDE SEQUENCE [LARGE SCALE GENOMIC DNA]</scope>
    <source>
        <strain evidence="6 7">P8398</strain>
    </source>
</reference>
<feature type="chain" id="PRO_5045035698" evidence="4">
    <location>
        <begin position="26"/>
        <end position="327"/>
    </location>
</feature>
<proteinExistence type="predicted"/>
<evidence type="ECO:0000256" key="3">
    <source>
        <dbReference type="ARBA" id="ARBA00022764"/>
    </source>
</evidence>
<evidence type="ECO:0000256" key="1">
    <source>
        <dbReference type="ARBA" id="ARBA00004418"/>
    </source>
</evidence>
<keyword evidence="3" id="KW-0574">Periplasm</keyword>
<sequence length="327" mass="34431">MSLPFPRLRAMTLLAACVLPLLCRAAAPVQLVLRADATVRGEQIVLADLLTVSADDAAVKAALDALRVGPAPRVGAVEQYGRPELERLMHARALPPGAELAWSGARAVKVRAAERLLTSEALQRAASEALQQHLGAAWAGAELRLAGPVADVTLPLGEPVLSTRIVDPAHARARQAVYVDVTVAGKLVRSVLVPFALKLSRVAYVARRDLAAGTVLSANDVEQQREDVSEVVDSMLPVPQLTPSARTVKAVARGQILLRSHLAQQGLVYRGDTVKLVLAEGGVSIETRAVAQQDGGMGQLVRVKPESSMEAISARVVGAGLVQAEGK</sequence>
<evidence type="ECO:0000256" key="2">
    <source>
        <dbReference type="ARBA" id="ARBA00022729"/>
    </source>
</evidence>
<feature type="signal peptide" evidence="4">
    <location>
        <begin position="1"/>
        <end position="25"/>
    </location>
</feature>
<keyword evidence="6" id="KW-0282">Flagellum</keyword>
<evidence type="ECO:0000256" key="4">
    <source>
        <dbReference type="SAM" id="SignalP"/>
    </source>
</evidence>